<keyword evidence="2" id="KW-0611">Plant defense</keyword>
<dbReference type="Gene3D" id="3.40.50.300">
    <property type="entry name" value="P-loop containing nucleotide triphosphate hydrolases"/>
    <property type="match status" value="2"/>
</dbReference>
<dbReference type="SUPFAM" id="SSF52540">
    <property type="entry name" value="P-loop containing nucleoside triphosphate hydrolases"/>
    <property type="match status" value="2"/>
</dbReference>
<evidence type="ECO:0000256" key="2">
    <source>
        <dbReference type="ARBA" id="ARBA00022821"/>
    </source>
</evidence>
<dbReference type="GO" id="GO:0051707">
    <property type="term" value="P:response to other organism"/>
    <property type="evidence" value="ECO:0007669"/>
    <property type="project" value="UniProtKB-ARBA"/>
</dbReference>
<dbReference type="RefSeq" id="XP_052116016.1">
    <property type="nucleotide sequence ID" value="XM_052260056.1"/>
</dbReference>
<dbReference type="PANTHER" id="PTHR11017:SF252">
    <property type="entry name" value="RESISTANCE PROTEIN (TIR-NBS-LRR CLASS), PUTATIVE-RELATED"/>
    <property type="match status" value="1"/>
</dbReference>
<name>A0A9C6TKR9_ARADU</name>
<dbReference type="PRINTS" id="PR00364">
    <property type="entry name" value="DISEASERSIST"/>
</dbReference>
<dbReference type="Pfam" id="PF23559">
    <property type="entry name" value="WHD_DRP"/>
    <property type="match status" value="1"/>
</dbReference>
<dbReference type="InterPro" id="IPR032675">
    <property type="entry name" value="LRR_dom_sf"/>
</dbReference>
<feature type="domain" description="TIR" evidence="3">
    <location>
        <begin position="8"/>
        <end position="174"/>
    </location>
</feature>
<dbReference type="SUPFAM" id="SSF52200">
    <property type="entry name" value="Toll/Interleukin receptor TIR domain"/>
    <property type="match status" value="1"/>
</dbReference>
<organism evidence="4 5">
    <name type="scientific">Arachis duranensis</name>
    <name type="common">Wild peanut</name>
    <dbReference type="NCBI Taxonomy" id="130453"/>
    <lineage>
        <taxon>Eukaryota</taxon>
        <taxon>Viridiplantae</taxon>
        <taxon>Streptophyta</taxon>
        <taxon>Embryophyta</taxon>
        <taxon>Tracheophyta</taxon>
        <taxon>Spermatophyta</taxon>
        <taxon>Magnoliopsida</taxon>
        <taxon>eudicotyledons</taxon>
        <taxon>Gunneridae</taxon>
        <taxon>Pentapetalae</taxon>
        <taxon>rosids</taxon>
        <taxon>fabids</taxon>
        <taxon>Fabales</taxon>
        <taxon>Fabaceae</taxon>
        <taxon>Papilionoideae</taxon>
        <taxon>50 kb inversion clade</taxon>
        <taxon>dalbergioids sensu lato</taxon>
        <taxon>Dalbergieae</taxon>
        <taxon>Pterocarpus clade</taxon>
        <taxon>Arachis</taxon>
    </lineage>
</organism>
<dbReference type="Pfam" id="PF23598">
    <property type="entry name" value="LRR_14"/>
    <property type="match status" value="1"/>
</dbReference>
<dbReference type="KEGG" id="adu:127746525"/>
<dbReference type="InterPro" id="IPR000157">
    <property type="entry name" value="TIR_dom"/>
</dbReference>
<dbReference type="FunFam" id="3.40.50.300:FF:001091">
    <property type="entry name" value="Probable disease resistance protein At1g61300"/>
    <property type="match status" value="1"/>
</dbReference>
<keyword evidence="1" id="KW-0677">Repeat</keyword>
<dbReference type="InterPro" id="IPR035897">
    <property type="entry name" value="Toll_tir_struct_dom_sf"/>
</dbReference>
<dbReference type="Proteomes" id="UP000515211">
    <property type="component" value="Chromosome 4"/>
</dbReference>
<keyword evidence="4" id="KW-1185">Reference proteome</keyword>
<dbReference type="Pfam" id="PF00931">
    <property type="entry name" value="NB-ARC"/>
    <property type="match status" value="2"/>
</dbReference>
<evidence type="ECO:0000313" key="4">
    <source>
        <dbReference type="Proteomes" id="UP000515211"/>
    </source>
</evidence>
<dbReference type="PROSITE" id="PS50104">
    <property type="entry name" value="TIR"/>
    <property type="match status" value="1"/>
</dbReference>
<evidence type="ECO:0000259" key="3">
    <source>
        <dbReference type="PROSITE" id="PS50104"/>
    </source>
</evidence>
<dbReference type="GO" id="GO:0043531">
    <property type="term" value="F:ADP binding"/>
    <property type="evidence" value="ECO:0007669"/>
    <property type="project" value="InterPro"/>
</dbReference>
<dbReference type="SMART" id="SM00255">
    <property type="entry name" value="TIR"/>
    <property type="match status" value="1"/>
</dbReference>
<dbReference type="Pfam" id="PF01582">
    <property type="entry name" value="TIR"/>
    <property type="match status" value="1"/>
</dbReference>
<dbReference type="InterPro" id="IPR002182">
    <property type="entry name" value="NB-ARC"/>
</dbReference>
<dbReference type="InterPro" id="IPR042197">
    <property type="entry name" value="Apaf_helical"/>
</dbReference>
<dbReference type="GO" id="GO:0007165">
    <property type="term" value="P:signal transduction"/>
    <property type="evidence" value="ECO:0007669"/>
    <property type="project" value="InterPro"/>
</dbReference>
<accession>A0A9C6TKR9</accession>
<evidence type="ECO:0000313" key="5">
    <source>
        <dbReference type="RefSeq" id="XP_052116016.1"/>
    </source>
</evidence>
<dbReference type="InterPro" id="IPR055414">
    <property type="entry name" value="LRR_R13L4/SHOC2-like"/>
</dbReference>
<dbReference type="InterPro" id="IPR058922">
    <property type="entry name" value="WHD_DRP"/>
</dbReference>
<sequence>MAGSSSHFKYDVFLSFRGYTRLRFIDTLYHALINKRIVTFRDSEELRIGEELEGALLEAIERSRMSILVLCDEYPTSKWCLDELVKIMECSENGRKRPVLPVYYYVEKSDVQYQLNEYAKAMAAHKEKGRYNHKLEAWKSALSQVGKIYGQRCNQNTPWGKTIDKIVEEVSKRLPPLPLYVDRPLGFESELEEAKSLLEIDSHATSFMVGIHGDGELSKFVAELYNKIRPHFVAGSFLSNVSEKTNENSGGVEDLQKTLLSEMGEEVKTKIGSTFKGSSEIRQRLGQKRVVLVLDDVDRIQQLNSLAGGIDWFGPGSRIIITTRNEDLLSEHELNIGVEIRRHCIVGRQVEEDDADKGDVVGFMDDFSFVIEQLYDANNDVVSIIGMGGSGKTTLAQKIYKNKEVKDFFPCRGWSRVSKDYKPREVLLRLLHSLMKSTSTFENLEMEDLKKIVSNYLKGRKYLIVLDDMWEPEVWDDLKAAFPESNGSKILITSRNEEVANYTSSRPYKLPFLDKRESWELFCKKVFPGKECPFDLEPLGRSIVESCGGLPLAIVAIAGVVAKKKRSEREWQSVKECIHWHLTRDMTKVMDVLKLSYDSLSEELKPCFRYLGIYPEDFKIPTTELIQLWMAEGFMQESGLPNSPEPEVVGEEYLKELVDRNMVLVSRQRSDGGVKECLIHDLFRDLCIILNKADNFFEVCTGSNIHTLSNPHRLSLLCSEVSYMSSIETNQSSTRSLFFFAGEDSSHDSLKYFQSVQVLHLGGQAWFLRIPSNFQAMIFLKYLKITITTLTSEVTEAPECIWSLSNLETMDTRGWQTSYIPKEFWKLKRLRHVYILSSDGASLPTEENGEDSRTKTIMWNLQTLCGVDFDTPTAFLFREGRFSNLKKLNLWLNPEREKHSLWHELLFSLQHLISLHKLKLNCCPSSLSIHAKWFPLNLAKITLRAFGKMDSSSMKALGQFPNLKVLKLLGGTIPDPLDCVTGDFAKLQVFKMMQVQVQSWTLEKGAMPRLRYLLIWDCVGLCQLPEQLWSLTTLAKVRVTDPCDELRNSLQDVKVNHNCDLKISHSVGIALRRRMLKDTLKMSDTNP</sequence>
<dbReference type="GeneID" id="127746525"/>
<dbReference type="InterPro" id="IPR036388">
    <property type="entry name" value="WH-like_DNA-bd_sf"/>
</dbReference>
<dbReference type="Gene3D" id="1.10.8.430">
    <property type="entry name" value="Helical domain of apoptotic protease-activating factors"/>
    <property type="match status" value="1"/>
</dbReference>
<dbReference type="PANTHER" id="PTHR11017">
    <property type="entry name" value="LEUCINE-RICH REPEAT-CONTAINING PROTEIN"/>
    <property type="match status" value="1"/>
</dbReference>
<dbReference type="InterPro" id="IPR027417">
    <property type="entry name" value="P-loop_NTPase"/>
</dbReference>
<dbReference type="SUPFAM" id="SSF52058">
    <property type="entry name" value="L domain-like"/>
    <property type="match status" value="1"/>
</dbReference>
<gene>
    <name evidence="5" type="primary">LOC127746525</name>
</gene>
<dbReference type="InterPro" id="IPR044974">
    <property type="entry name" value="Disease_R_plants"/>
</dbReference>
<reference evidence="4" key="1">
    <citation type="journal article" date="2016" name="Nat. Genet.">
        <title>The genome sequences of Arachis duranensis and Arachis ipaensis, the diploid ancestors of cultivated peanut.</title>
        <authorList>
            <person name="Bertioli D.J."/>
            <person name="Cannon S.B."/>
            <person name="Froenicke L."/>
            <person name="Huang G."/>
            <person name="Farmer A.D."/>
            <person name="Cannon E.K."/>
            <person name="Liu X."/>
            <person name="Gao D."/>
            <person name="Clevenger J."/>
            <person name="Dash S."/>
            <person name="Ren L."/>
            <person name="Moretzsohn M.C."/>
            <person name="Shirasawa K."/>
            <person name="Huang W."/>
            <person name="Vidigal B."/>
            <person name="Abernathy B."/>
            <person name="Chu Y."/>
            <person name="Niederhuth C.E."/>
            <person name="Umale P."/>
            <person name="Araujo A.C."/>
            <person name="Kozik A."/>
            <person name="Kim K.D."/>
            <person name="Burow M.D."/>
            <person name="Varshney R.K."/>
            <person name="Wang X."/>
            <person name="Zhang X."/>
            <person name="Barkley N."/>
            <person name="Guimaraes P.M."/>
            <person name="Isobe S."/>
            <person name="Guo B."/>
            <person name="Liao B."/>
            <person name="Stalker H.T."/>
            <person name="Schmitz R.J."/>
            <person name="Scheffler B.E."/>
            <person name="Leal-Bertioli S.C."/>
            <person name="Xun X."/>
            <person name="Jackson S.A."/>
            <person name="Michelmore R."/>
            <person name="Ozias-Akins P."/>
        </authorList>
    </citation>
    <scope>NUCLEOTIDE SEQUENCE [LARGE SCALE GENOMIC DNA]</scope>
    <source>
        <strain evidence="4">cv. V14167</strain>
    </source>
</reference>
<proteinExistence type="predicted"/>
<dbReference type="Gene3D" id="3.80.10.10">
    <property type="entry name" value="Ribonuclease Inhibitor"/>
    <property type="match status" value="1"/>
</dbReference>
<dbReference type="FunFam" id="1.10.10.10:FF:000322">
    <property type="entry name" value="Probable disease resistance protein At1g63360"/>
    <property type="match status" value="1"/>
</dbReference>
<protein>
    <submittedName>
        <fullName evidence="5">ToMV resistance protein Tm-2(2)-like</fullName>
    </submittedName>
</protein>
<evidence type="ECO:0000256" key="1">
    <source>
        <dbReference type="ARBA" id="ARBA00022737"/>
    </source>
</evidence>
<dbReference type="Gene3D" id="1.10.10.10">
    <property type="entry name" value="Winged helix-like DNA-binding domain superfamily/Winged helix DNA-binding domain"/>
    <property type="match status" value="1"/>
</dbReference>
<reference evidence="5" key="2">
    <citation type="submission" date="2025-08" db="UniProtKB">
        <authorList>
            <consortium name="RefSeq"/>
        </authorList>
    </citation>
    <scope>IDENTIFICATION</scope>
    <source>
        <tissue evidence="5">Whole plant</tissue>
    </source>
</reference>
<dbReference type="AlphaFoldDB" id="A0A9C6TKR9"/>
<dbReference type="GO" id="GO:0006952">
    <property type="term" value="P:defense response"/>
    <property type="evidence" value="ECO:0007669"/>
    <property type="project" value="UniProtKB-KW"/>
</dbReference>
<dbReference type="Gene3D" id="3.40.50.10140">
    <property type="entry name" value="Toll/interleukin-1 receptor homology (TIR) domain"/>
    <property type="match status" value="1"/>
</dbReference>